<evidence type="ECO:0000256" key="1">
    <source>
        <dbReference type="ARBA" id="ARBA00002994"/>
    </source>
</evidence>
<evidence type="ECO:0000256" key="6">
    <source>
        <dbReference type="RuleBase" id="RU003707"/>
    </source>
</evidence>
<dbReference type="PROSITE" id="PS00166">
    <property type="entry name" value="ENOYL_COA_HYDRATASE"/>
    <property type="match status" value="1"/>
</dbReference>
<dbReference type="Gene3D" id="3.90.226.10">
    <property type="entry name" value="2-enoyl-CoA Hydratase, Chain A, domain 1"/>
    <property type="match status" value="1"/>
</dbReference>
<dbReference type="RefSeq" id="WP_068027661.1">
    <property type="nucleotide sequence ID" value="NZ_QQAZ01000022.1"/>
</dbReference>
<evidence type="ECO:0000256" key="3">
    <source>
        <dbReference type="ARBA" id="ARBA00022832"/>
    </source>
</evidence>
<dbReference type="InterPro" id="IPR001753">
    <property type="entry name" value="Enoyl-CoA_hydra/iso"/>
</dbReference>
<comment type="similarity">
    <text evidence="2 6">Belongs to the enoyl-CoA hydratase/isomerase family.</text>
</comment>
<feature type="compositionally biased region" description="Basic and acidic residues" evidence="7">
    <location>
        <begin position="318"/>
        <end position="329"/>
    </location>
</feature>
<comment type="catalytic activity">
    <reaction evidence="4">
        <text>a (3S)-3-hydroxyacyl-CoA = a (2E)-enoyl-CoA + H2O</text>
        <dbReference type="Rhea" id="RHEA:16105"/>
        <dbReference type="ChEBI" id="CHEBI:15377"/>
        <dbReference type="ChEBI" id="CHEBI:57318"/>
        <dbReference type="ChEBI" id="CHEBI:58856"/>
        <dbReference type="EC" id="4.2.1.17"/>
    </reaction>
</comment>
<name>A0A370GN33_9NOCA</name>
<evidence type="ECO:0000313" key="9">
    <source>
        <dbReference type="Proteomes" id="UP000255355"/>
    </source>
</evidence>
<proteinExistence type="inferred from homology"/>
<keyword evidence="3" id="KW-0443">Lipid metabolism</keyword>
<evidence type="ECO:0000256" key="7">
    <source>
        <dbReference type="SAM" id="MobiDB-lite"/>
    </source>
</evidence>
<evidence type="ECO:0000256" key="4">
    <source>
        <dbReference type="ARBA" id="ARBA00023709"/>
    </source>
</evidence>
<gene>
    <name evidence="8" type="ORF">DFR68_12276</name>
</gene>
<dbReference type="SUPFAM" id="SSF52096">
    <property type="entry name" value="ClpP/crotonase"/>
    <property type="match status" value="1"/>
</dbReference>
<dbReference type="PANTHER" id="PTHR11941">
    <property type="entry name" value="ENOYL-COA HYDRATASE-RELATED"/>
    <property type="match status" value="1"/>
</dbReference>
<keyword evidence="3" id="KW-0276">Fatty acid metabolism</keyword>
<comment type="function">
    <text evidence="1">Could possibly oxidize fatty acids using specific components.</text>
</comment>
<comment type="catalytic activity">
    <reaction evidence="5">
        <text>a 4-saturated-(3S)-3-hydroxyacyl-CoA = a (3E)-enoyl-CoA + H2O</text>
        <dbReference type="Rhea" id="RHEA:20724"/>
        <dbReference type="ChEBI" id="CHEBI:15377"/>
        <dbReference type="ChEBI" id="CHEBI:58521"/>
        <dbReference type="ChEBI" id="CHEBI:137480"/>
        <dbReference type="EC" id="4.2.1.17"/>
    </reaction>
</comment>
<dbReference type="PANTHER" id="PTHR11941:SF54">
    <property type="entry name" value="ENOYL-COA HYDRATASE, MITOCHONDRIAL"/>
    <property type="match status" value="1"/>
</dbReference>
<sequence>MSTTVDLPFDTLGLSQQGRVLTVVFRSPPHNFVTFAFIREWDVLTRAVDRDGSIGAVVVTAEPGLPFMTHVDPEDVGDAIRLPISSLRAELLYPGWKLARMLLRLPAVPSLTRRFGGPVGRALVFGSQWRRSLLRMSRSSTVYLAAINGHAVAGGCEFALGCDIRYACDAPDVRFGQIEILAGVVPGGGGALRLPRMIGTARALEHMLDGAPITAAQALEWGVVSKVLPAQDLVAATQATAARLAQRSPRAIRAIKQLTHGSTSQSLSTGLDRAMAAFGAAAVSRPVKATLPALLADIAETGSTPLSAGEQRWVQGTRVDHTDHEPSGR</sequence>
<reference evidence="8 9" key="1">
    <citation type="submission" date="2018-07" db="EMBL/GenBank/DDBJ databases">
        <title>Genomic Encyclopedia of Type Strains, Phase IV (KMG-IV): sequencing the most valuable type-strain genomes for metagenomic binning, comparative biology and taxonomic classification.</title>
        <authorList>
            <person name="Goeker M."/>
        </authorList>
    </citation>
    <scope>NUCLEOTIDE SEQUENCE [LARGE SCALE GENOMIC DNA]</scope>
    <source>
        <strain evidence="8 9">DSM 44952</strain>
    </source>
</reference>
<protein>
    <submittedName>
        <fullName evidence="8">Enoyl-CoA hydratase/carnithine racemase</fullName>
    </submittedName>
</protein>
<dbReference type="InterPro" id="IPR029045">
    <property type="entry name" value="ClpP/crotonase-like_dom_sf"/>
</dbReference>
<evidence type="ECO:0000313" key="8">
    <source>
        <dbReference type="EMBL" id="RDI43313.1"/>
    </source>
</evidence>
<dbReference type="GO" id="GO:0006635">
    <property type="term" value="P:fatty acid beta-oxidation"/>
    <property type="evidence" value="ECO:0007669"/>
    <property type="project" value="TreeGrafter"/>
</dbReference>
<dbReference type="STRING" id="1210089.GCA_001613165_06180"/>
<keyword evidence="9" id="KW-1185">Reference proteome</keyword>
<dbReference type="Proteomes" id="UP000255355">
    <property type="component" value="Unassembled WGS sequence"/>
</dbReference>
<comment type="caution">
    <text evidence="8">The sequence shown here is derived from an EMBL/GenBank/DDBJ whole genome shotgun (WGS) entry which is preliminary data.</text>
</comment>
<dbReference type="GO" id="GO:0004300">
    <property type="term" value="F:enoyl-CoA hydratase activity"/>
    <property type="evidence" value="ECO:0007669"/>
    <property type="project" value="UniProtKB-EC"/>
</dbReference>
<accession>A0A370GN33</accession>
<evidence type="ECO:0000256" key="5">
    <source>
        <dbReference type="ARBA" id="ARBA00023717"/>
    </source>
</evidence>
<dbReference type="InterPro" id="IPR018376">
    <property type="entry name" value="Enoyl-CoA_hyd/isom_CS"/>
</dbReference>
<feature type="region of interest" description="Disordered" evidence="7">
    <location>
        <begin position="306"/>
        <end position="329"/>
    </location>
</feature>
<evidence type="ECO:0000256" key="2">
    <source>
        <dbReference type="ARBA" id="ARBA00005254"/>
    </source>
</evidence>
<dbReference type="EMBL" id="QQAZ01000022">
    <property type="protein sequence ID" value="RDI43313.1"/>
    <property type="molecule type" value="Genomic_DNA"/>
</dbReference>
<dbReference type="AlphaFoldDB" id="A0A370GN33"/>
<dbReference type="CDD" id="cd06558">
    <property type="entry name" value="crotonase-like"/>
    <property type="match status" value="1"/>
</dbReference>
<organism evidence="8 9">
    <name type="scientific">Nocardia mexicana</name>
    <dbReference type="NCBI Taxonomy" id="279262"/>
    <lineage>
        <taxon>Bacteria</taxon>
        <taxon>Bacillati</taxon>
        <taxon>Actinomycetota</taxon>
        <taxon>Actinomycetes</taxon>
        <taxon>Mycobacteriales</taxon>
        <taxon>Nocardiaceae</taxon>
        <taxon>Nocardia</taxon>
    </lineage>
</organism>
<dbReference type="Pfam" id="PF00378">
    <property type="entry name" value="ECH_1"/>
    <property type="match status" value="1"/>
</dbReference>